<organism evidence="2">
    <name type="scientific">viral metagenome</name>
    <dbReference type="NCBI Taxonomy" id="1070528"/>
    <lineage>
        <taxon>unclassified sequences</taxon>
        <taxon>metagenomes</taxon>
        <taxon>organismal metagenomes</taxon>
    </lineage>
</organism>
<protein>
    <submittedName>
        <fullName evidence="2">Uncharacterized protein</fullName>
    </submittedName>
</protein>
<reference evidence="2" key="1">
    <citation type="submission" date="2020-03" db="EMBL/GenBank/DDBJ databases">
        <title>The deep terrestrial virosphere.</title>
        <authorList>
            <person name="Holmfeldt K."/>
            <person name="Nilsson E."/>
            <person name="Simone D."/>
            <person name="Lopez-Fernandez M."/>
            <person name="Wu X."/>
            <person name="de Brujin I."/>
            <person name="Lundin D."/>
            <person name="Andersson A."/>
            <person name="Bertilsson S."/>
            <person name="Dopson M."/>
        </authorList>
    </citation>
    <scope>NUCLEOTIDE SEQUENCE</scope>
    <source>
        <strain evidence="2">MM415B02590</strain>
    </source>
</reference>
<sequence length="174" mass="19297">MSEKEIVVEHGSTHEPNKADTAKSEKGKPEKPGVERWWSTTDPGHMIAIVLDGAMGAVKFSEHAYECDLRTEHGKAISDQLHACGREGKDIFVLGNEYPENENGKRTELMRVLRMMANEVGGVNKIRGMFTHKELIKGGIHPASDDADALIMLALRTKSIKSRIDLSSKKESEE</sequence>
<feature type="region of interest" description="Disordered" evidence="1">
    <location>
        <begin position="1"/>
        <end position="39"/>
    </location>
</feature>
<proteinExistence type="predicted"/>
<evidence type="ECO:0000313" key="2">
    <source>
        <dbReference type="EMBL" id="QJA89212.1"/>
    </source>
</evidence>
<evidence type="ECO:0000256" key="1">
    <source>
        <dbReference type="SAM" id="MobiDB-lite"/>
    </source>
</evidence>
<name>A0A6M3L5W7_9ZZZZ</name>
<dbReference type="EMBL" id="MT142830">
    <property type="protein sequence ID" value="QJA89212.1"/>
    <property type="molecule type" value="Genomic_DNA"/>
</dbReference>
<accession>A0A6M3L5W7</accession>
<dbReference type="AlphaFoldDB" id="A0A6M3L5W7"/>
<feature type="compositionally biased region" description="Basic and acidic residues" evidence="1">
    <location>
        <begin position="1"/>
        <end position="34"/>
    </location>
</feature>
<gene>
    <name evidence="2" type="ORF">MM415B02590_0010</name>
</gene>